<keyword evidence="5 9" id="KW-0689">Ribosomal protein</keyword>
<evidence type="ECO:0000256" key="5">
    <source>
        <dbReference type="ARBA" id="ARBA00022980"/>
    </source>
</evidence>
<protein>
    <recommendedName>
        <fullName evidence="8">Small ribosomal subunit protein uS5c</fullName>
    </recommendedName>
</protein>
<evidence type="ECO:0000256" key="4">
    <source>
        <dbReference type="ARBA" id="ARBA00022884"/>
    </source>
</evidence>
<dbReference type="SUPFAM" id="SSF54768">
    <property type="entry name" value="dsRNA-binding domain-like"/>
    <property type="match status" value="1"/>
</dbReference>
<comment type="subunit">
    <text evidence="7">Part of the 30S ribosomal subunit. Contacts protein S4.</text>
</comment>
<dbReference type="InterPro" id="IPR005324">
    <property type="entry name" value="Ribosomal_uS5_C"/>
</dbReference>
<dbReference type="NCBIfam" id="TIGR01021">
    <property type="entry name" value="rpsE_bact"/>
    <property type="match status" value="1"/>
</dbReference>
<comment type="caution">
    <text evidence="13">The sequence shown here is derived from an EMBL/GenBank/DDBJ whole genome shotgun (WGS) entry which is preliminary data.</text>
</comment>
<dbReference type="EMBL" id="JALJOT010000001">
    <property type="protein sequence ID" value="KAK9918057.1"/>
    <property type="molecule type" value="Genomic_DNA"/>
</dbReference>
<keyword evidence="14" id="KW-1185">Reference proteome</keyword>
<dbReference type="InterPro" id="IPR018192">
    <property type="entry name" value="Ribosomal_uS5_N_CS"/>
</dbReference>
<keyword evidence="3" id="KW-0699">rRNA-binding</keyword>
<dbReference type="InterPro" id="IPR014721">
    <property type="entry name" value="Ribsml_uS5_D2-typ_fold_subgr"/>
</dbReference>
<dbReference type="Pfam" id="PF03719">
    <property type="entry name" value="Ribosomal_S5_C"/>
    <property type="match status" value="1"/>
</dbReference>
<feature type="region of interest" description="Disordered" evidence="11">
    <location>
        <begin position="54"/>
        <end position="93"/>
    </location>
</feature>
<dbReference type="Pfam" id="PF00333">
    <property type="entry name" value="Ribosomal_S5"/>
    <property type="match status" value="1"/>
</dbReference>
<sequence length="272" mass="28820">MQSLGALRSPLPNALPSCQTLHPQTKPLCFGRPAHRLSRCCTVSVRAVVDGVEDNSDDTWEDPRGRGRRGRGGREGSMGRRGPPGQQEEEKEYAERVVQVSRVTKVVKGGKSMSFRAVVVVGNEKGTVGVGTATAKEVIDAVQKAVVDAKKHFITVPLTRSQSFPHRFDGIFGAAKVMLRPAAEGTGVIAGGAVRVVLELAGIKNGFGKQLGSGNPLNNARATIEGLRAQRTLQMVADERGLSIADLMGYTLERSRKAAEASEEAAAVPAAA</sequence>
<dbReference type="PROSITE" id="PS00585">
    <property type="entry name" value="RIBOSOMAL_S5"/>
    <property type="match status" value="1"/>
</dbReference>
<dbReference type="PANTHER" id="PTHR48277:SF1">
    <property type="entry name" value="MITOCHONDRIAL RIBOSOMAL PROTEIN S5"/>
    <property type="match status" value="1"/>
</dbReference>
<proteinExistence type="inferred from homology"/>
<evidence type="ECO:0000256" key="8">
    <source>
        <dbReference type="ARBA" id="ARBA00035156"/>
    </source>
</evidence>
<keyword evidence="4" id="KW-0694">RNA-binding</keyword>
<dbReference type="InterPro" id="IPR013810">
    <property type="entry name" value="Ribosomal_uS5_N"/>
</dbReference>
<evidence type="ECO:0000256" key="10">
    <source>
        <dbReference type="RuleBase" id="RU003823"/>
    </source>
</evidence>
<gene>
    <name evidence="13" type="ORF">WJX75_000835</name>
</gene>
<evidence type="ECO:0000256" key="1">
    <source>
        <dbReference type="ARBA" id="ARBA00002524"/>
    </source>
</evidence>
<accession>A0ABR2Z2C4</accession>
<dbReference type="PANTHER" id="PTHR48277">
    <property type="entry name" value="MITOCHONDRIAL RIBOSOMAL PROTEIN S5"/>
    <property type="match status" value="1"/>
</dbReference>
<evidence type="ECO:0000313" key="13">
    <source>
        <dbReference type="EMBL" id="KAK9918057.1"/>
    </source>
</evidence>
<dbReference type="Gene3D" id="3.30.230.10">
    <property type="match status" value="1"/>
</dbReference>
<evidence type="ECO:0000313" key="14">
    <source>
        <dbReference type="Proteomes" id="UP001491310"/>
    </source>
</evidence>
<evidence type="ECO:0000256" key="9">
    <source>
        <dbReference type="PROSITE-ProRule" id="PRU00268"/>
    </source>
</evidence>
<dbReference type="InterPro" id="IPR000851">
    <property type="entry name" value="Ribosomal_uS5"/>
</dbReference>
<evidence type="ECO:0000256" key="3">
    <source>
        <dbReference type="ARBA" id="ARBA00022730"/>
    </source>
</evidence>
<dbReference type="InterPro" id="IPR020568">
    <property type="entry name" value="Ribosomal_Su5_D2-typ_SF"/>
</dbReference>
<evidence type="ECO:0000256" key="11">
    <source>
        <dbReference type="SAM" id="MobiDB-lite"/>
    </source>
</evidence>
<evidence type="ECO:0000256" key="6">
    <source>
        <dbReference type="ARBA" id="ARBA00023274"/>
    </source>
</evidence>
<dbReference type="PROSITE" id="PS50881">
    <property type="entry name" value="S5_DSRBD"/>
    <property type="match status" value="1"/>
</dbReference>
<dbReference type="InterPro" id="IPR005712">
    <property type="entry name" value="Ribosomal_uS5_bac-type"/>
</dbReference>
<keyword evidence="6 9" id="KW-0687">Ribonucleoprotein</keyword>
<evidence type="ECO:0000256" key="7">
    <source>
        <dbReference type="ARBA" id="ARBA00025844"/>
    </source>
</evidence>
<feature type="domain" description="S5 DRBM" evidence="12">
    <location>
        <begin position="93"/>
        <end position="156"/>
    </location>
</feature>
<evidence type="ECO:0000256" key="2">
    <source>
        <dbReference type="ARBA" id="ARBA00008945"/>
    </source>
</evidence>
<comment type="similarity">
    <text evidence="2 10">Belongs to the universal ribosomal protein uS5 family.</text>
</comment>
<name>A0ABR2Z2C4_9CHLO</name>
<dbReference type="Gene3D" id="3.30.160.20">
    <property type="match status" value="1"/>
</dbReference>
<dbReference type="SUPFAM" id="SSF54211">
    <property type="entry name" value="Ribosomal protein S5 domain 2-like"/>
    <property type="match status" value="1"/>
</dbReference>
<organism evidence="13 14">
    <name type="scientific">Coccomyxa subellipsoidea</name>
    <dbReference type="NCBI Taxonomy" id="248742"/>
    <lineage>
        <taxon>Eukaryota</taxon>
        <taxon>Viridiplantae</taxon>
        <taxon>Chlorophyta</taxon>
        <taxon>core chlorophytes</taxon>
        <taxon>Trebouxiophyceae</taxon>
        <taxon>Trebouxiophyceae incertae sedis</taxon>
        <taxon>Coccomyxaceae</taxon>
        <taxon>Coccomyxa</taxon>
    </lineage>
</organism>
<comment type="function">
    <text evidence="1">With S4 and S12 plays an important role in translational accuracy.</text>
</comment>
<reference evidence="13 14" key="1">
    <citation type="journal article" date="2024" name="Nat. Commun.">
        <title>Phylogenomics reveals the evolutionary origins of lichenization in chlorophyte algae.</title>
        <authorList>
            <person name="Puginier C."/>
            <person name="Libourel C."/>
            <person name="Otte J."/>
            <person name="Skaloud P."/>
            <person name="Haon M."/>
            <person name="Grisel S."/>
            <person name="Petersen M."/>
            <person name="Berrin J.G."/>
            <person name="Delaux P.M."/>
            <person name="Dal Grande F."/>
            <person name="Keller J."/>
        </authorList>
    </citation>
    <scope>NUCLEOTIDE SEQUENCE [LARGE SCALE GENOMIC DNA]</scope>
    <source>
        <strain evidence="13 14">SAG 216-7</strain>
    </source>
</reference>
<dbReference type="HAMAP" id="MF_01307_B">
    <property type="entry name" value="Ribosomal_uS5_B"/>
    <property type="match status" value="1"/>
</dbReference>
<evidence type="ECO:0000259" key="12">
    <source>
        <dbReference type="PROSITE" id="PS50881"/>
    </source>
</evidence>
<dbReference type="Proteomes" id="UP001491310">
    <property type="component" value="Unassembled WGS sequence"/>
</dbReference>